<evidence type="ECO:0000259" key="17">
    <source>
        <dbReference type="PROSITE" id="PS50240"/>
    </source>
</evidence>
<comment type="subcellular location">
    <subcellularLocation>
        <location evidence="3">Cell surface</location>
    </subcellularLocation>
    <subcellularLocation>
        <location evidence="4">Secreted</location>
    </subcellularLocation>
</comment>
<evidence type="ECO:0000256" key="4">
    <source>
        <dbReference type="ARBA" id="ARBA00004613"/>
    </source>
</evidence>
<dbReference type="Gene3D" id="2.40.10.10">
    <property type="entry name" value="Trypsin-like serine proteases"/>
    <property type="match status" value="2"/>
</dbReference>
<feature type="domain" description="VWFA" evidence="16">
    <location>
        <begin position="254"/>
        <end position="448"/>
    </location>
</feature>
<dbReference type="InterPro" id="IPR002035">
    <property type="entry name" value="VWF_A"/>
</dbReference>
<evidence type="ECO:0000259" key="16">
    <source>
        <dbReference type="PROSITE" id="PS50234"/>
    </source>
</evidence>
<evidence type="ECO:0000313" key="19">
    <source>
        <dbReference type="EMBL" id="KAH3795729.1"/>
    </source>
</evidence>
<dbReference type="GO" id="GO:0070062">
    <property type="term" value="C:extracellular exosome"/>
    <property type="evidence" value="ECO:0007669"/>
    <property type="project" value="TreeGrafter"/>
</dbReference>
<dbReference type="PANTHER" id="PTHR46393:SF7">
    <property type="entry name" value="COMPLEMENT C2"/>
    <property type="match status" value="1"/>
</dbReference>
<keyword evidence="8" id="KW-0732">Signal</keyword>
<evidence type="ECO:0000256" key="3">
    <source>
        <dbReference type="ARBA" id="ARBA00004241"/>
    </source>
</evidence>
<dbReference type="InterPro" id="IPR000436">
    <property type="entry name" value="Sushi_SCR_CCP_dom"/>
</dbReference>
<dbReference type="GO" id="GO:0004252">
    <property type="term" value="F:serine-type endopeptidase activity"/>
    <property type="evidence" value="ECO:0007669"/>
    <property type="project" value="InterPro"/>
</dbReference>
<dbReference type="PROSITE" id="PS50240">
    <property type="entry name" value="TRYPSIN_DOM"/>
    <property type="match status" value="1"/>
</dbReference>
<dbReference type="PRINTS" id="PR00722">
    <property type="entry name" value="CHYMOTRYPSIN"/>
</dbReference>
<keyword evidence="5" id="KW-0964">Secreted</keyword>
<dbReference type="GO" id="GO:0006956">
    <property type="term" value="P:complement activation"/>
    <property type="evidence" value="ECO:0007669"/>
    <property type="project" value="TreeGrafter"/>
</dbReference>
<dbReference type="FunFam" id="2.40.10.10:FF:000054">
    <property type="entry name" value="Complement C1r subcomponent"/>
    <property type="match status" value="1"/>
</dbReference>
<dbReference type="GO" id="GO:0006508">
    <property type="term" value="P:proteolysis"/>
    <property type="evidence" value="ECO:0007669"/>
    <property type="project" value="UniProtKB-KW"/>
</dbReference>
<feature type="disulfide bond" evidence="14">
    <location>
        <begin position="110"/>
        <end position="137"/>
    </location>
</feature>
<evidence type="ECO:0000256" key="5">
    <source>
        <dbReference type="ARBA" id="ARBA00022525"/>
    </source>
</evidence>
<keyword evidence="15" id="KW-0720">Serine protease</keyword>
<evidence type="ECO:0000256" key="11">
    <source>
        <dbReference type="ARBA" id="ARBA00023157"/>
    </source>
</evidence>
<keyword evidence="7 14" id="KW-0768">Sushi</keyword>
<keyword evidence="11 14" id="KW-1015">Disulfide bond</keyword>
<dbReference type="CDD" id="cd00190">
    <property type="entry name" value="Tryp_SPc"/>
    <property type="match status" value="1"/>
</dbReference>
<comment type="caution">
    <text evidence="19">The sequence shown here is derived from an EMBL/GenBank/DDBJ whole genome shotgun (WGS) entry which is preliminary data.</text>
</comment>
<dbReference type="EMBL" id="JAIWYP010000007">
    <property type="protein sequence ID" value="KAH3795729.1"/>
    <property type="molecule type" value="Genomic_DNA"/>
</dbReference>
<accession>A0A9D4FB33</accession>
<feature type="domain" description="Sushi" evidence="18">
    <location>
        <begin position="80"/>
        <end position="139"/>
    </location>
</feature>
<dbReference type="PROSITE" id="PS50234">
    <property type="entry name" value="VWFA"/>
    <property type="match status" value="1"/>
</dbReference>
<reference evidence="19" key="1">
    <citation type="journal article" date="2019" name="bioRxiv">
        <title>The Genome of the Zebra Mussel, Dreissena polymorpha: A Resource for Invasive Species Research.</title>
        <authorList>
            <person name="McCartney M.A."/>
            <person name="Auch B."/>
            <person name="Kono T."/>
            <person name="Mallez S."/>
            <person name="Zhang Y."/>
            <person name="Obille A."/>
            <person name="Becker A."/>
            <person name="Abrahante J.E."/>
            <person name="Garbe J."/>
            <person name="Badalamenti J.P."/>
            <person name="Herman A."/>
            <person name="Mangelson H."/>
            <person name="Liachko I."/>
            <person name="Sullivan S."/>
            <person name="Sone E.D."/>
            <person name="Koren S."/>
            <person name="Silverstein K.A.T."/>
            <person name="Beckman K.B."/>
            <person name="Gohl D.M."/>
        </authorList>
    </citation>
    <scope>NUCLEOTIDE SEQUENCE</scope>
    <source>
        <strain evidence="19">Duluth1</strain>
        <tissue evidence="19">Whole animal</tissue>
    </source>
</reference>
<dbReference type="CDD" id="cd00033">
    <property type="entry name" value="CCP"/>
    <property type="match status" value="2"/>
</dbReference>
<evidence type="ECO:0000256" key="1">
    <source>
        <dbReference type="ARBA" id="ARBA00001936"/>
    </source>
</evidence>
<evidence type="ECO:0000256" key="14">
    <source>
        <dbReference type="PROSITE-ProRule" id="PRU00302"/>
    </source>
</evidence>
<evidence type="ECO:0000256" key="15">
    <source>
        <dbReference type="RuleBase" id="RU363034"/>
    </source>
</evidence>
<sequence length="758" mass="86029">MLTEINKYSQFICFIEITCDAMSYQNVRDGSITNYKNVYQFQEVLKLKCDEGFRPYNNRDYMQCLTVDSFKNQNFKCEQIICLTPPEPLHGRIETTKVYYFPNETAVFACDYGYTMVGSPVWECQSSGEWNKSCVQCEREDDFCQPPCVQLGSRIVDSPRRIEIGTTIEFACDQMVYGGSTNRTCLFNKQWSNEPIDCTGWSLFTPNTGIYLKEALSKSLVNAVIRSNNSHNISDDKGLTQGRTINVNKIFGVDVYILIDVSKSIDDNETDVMKKFVVALVQNLDVSDKNDGTRVAVYLFATTMKALFSQRDALTEANIIEQINEIDSKTIREFQHGEGGTGTAISTALEDVHTDILTKRQMTPRTRDAQQVVILISDGKYTQRGSPVQFARNLKDLEVELYSIFVGKKEEDTTAYRLMEEMASKIGTEKHFFAIDSNNDMTDVINGMITKAPALPCGSVHTILTKTNDVNQSLYSLAEKSAWPWMVQLRTSSQVICGGTLISDQWILTAAHCFNESDPSDPSSHQNRIGTVELKTWKTDATDPFKISVPIHYTRPITKDEKNKNVFIHTKYNNPDTKSRNFTYDIALIQLPNKVTMDIDLSPVCLWGNTTEDIENFSYSSLFKHGTYGVVTGWGYNNTNNSREKYMKQMQFPIQNFNTCEQHIPKNETPHMSEEFMFCAGTPGDDSNNIIDACSGDSGGPFMVPHPRKNNQYIQIGIVSFGIGNKCREHPYRGYYTKLNEELLGWINTIVKKYSQEK</sequence>
<keyword evidence="6" id="KW-0399">Innate immunity</keyword>
<protein>
    <recommendedName>
        <fullName evidence="13">C3/C5 convertase</fullName>
    </recommendedName>
</protein>
<dbReference type="InterPro" id="IPR001254">
    <property type="entry name" value="Trypsin_dom"/>
</dbReference>
<evidence type="ECO:0000259" key="18">
    <source>
        <dbReference type="PROSITE" id="PS50923"/>
    </source>
</evidence>
<comment type="cofactor">
    <cofactor evidence="1">
        <name>Mn(2+)</name>
        <dbReference type="ChEBI" id="CHEBI:29035"/>
    </cofactor>
</comment>
<dbReference type="SMART" id="SM00327">
    <property type="entry name" value="VWA"/>
    <property type="match status" value="1"/>
</dbReference>
<comment type="cofactor">
    <cofactor evidence="2">
        <name>Mg(2+)</name>
        <dbReference type="ChEBI" id="CHEBI:18420"/>
    </cofactor>
</comment>
<reference evidence="19" key="2">
    <citation type="submission" date="2020-11" db="EMBL/GenBank/DDBJ databases">
        <authorList>
            <person name="McCartney M.A."/>
            <person name="Auch B."/>
            <person name="Kono T."/>
            <person name="Mallez S."/>
            <person name="Becker A."/>
            <person name="Gohl D.M."/>
            <person name="Silverstein K.A.T."/>
            <person name="Koren S."/>
            <person name="Bechman K.B."/>
            <person name="Herman A."/>
            <person name="Abrahante J.E."/>
            <person name="Garbe J."/>
        </authorList>
    </citation>
    <scope>NUCLEOTIDE SEQUENCE</scope>
    <source>
        <strain evidence="19">Duluth1</strain>
        <tissue evidence="19">Whole animal</tissue>
    </source>
</reference>
<dbReference type="PROSITE" id="PS50923">
    <property type="entry name" value="SUSHI"/>
    <property type="match status" value="2"/>
</dbReference>
<proteinExistence type="predicted"/>
<dbReference type="InterPro" id="IPR036465">
    <property type="entry name" value="vWFA_dom_sf"/>
</dbReference>
<keyword evidence="12" id="KW-0325">Glycoprotein</keyword>
<evidence type="ECO:0000256" key="8">
    <source>
        <dbReference type="ARBA" id="ARBA00022729"/>
    </source>
</evidence>
<dbReference type="SMART" id="SM00020">
    <property type="entry name" value="Tryp_SPc"/>
    <property type="match status" value="1"/>
</dbReference>
<dbReference type="Proteomes" id="UP000828390">
    <property type="component" value="Unassembled WGS sequence"/>
</dbReference>
<dbReference type="InterPro" id="IPR043504">
    <property type="entry name" value="Peptidase_S1_PA_chymotrypsin"/>
</dbReference>
<evidence type="ECO:0000256" key="12">
    <source>
        <dbReference type="ARBA" id="ARBA00023180"/>
    </source>
</evidence>
<comment type="caution">
    <text evidence="14">Lacks conserved residue(s) required for the propagation of feature annotation.</text>
</comment>
<dbReference type="Pfam" id="PF00089">
    <property type="entry name" value="Trypsin"/>
    <property type="match status" value="1"/>
</dbReference>
<dbReference type="InterPro" id="IPR035976">
    <property type="entry name" value="Sushi/SCR/CCP_sf"/>
</dbReference>
<evidence type="ECO:0000256" key="13">
    <source>
        <dbReference type="ARBA" id="ARBA00029636"/>
    </source>
</evidence>
<gene>
    <name evidence="19" type="ORF">DPMN_149288</name>
</gene>
<dbReference type="InterPro" id="IPR001314">
    <property type="entry name" value="Peptidase_S1A"/>
</dbReference>
<dbReference type="Pfam" id="PF00084">
    <property type="entry name" value="Sushi"/>
    <property type="match status" value="2"/>
</dbReference>
<evidence type="ECO:0000256" key="6">
    <source>
        <dbReference type="ARBA" id="ARBA00022588"/>
    </source>
</evidence>
<feature type="domain" description="Peptidase S1" evidence="17">
    <location>
        <begin position="444"/>
        <end position="752"/>
    </location>
</feature>
<dbReference type="AlphaFoldDB" id="A0A9D4FB33"/>
<dbReference type="GO" id="GO:0045087">
    <property type="term" value="P:innate immune response"/>
    <property type="evidence" value="ECO:0007669"/>
    <property type="project" value="UniProtKB-KW"/>
</dbReference>
<evidence type="ECO:0000256" key="10">
    <source>
        <dbReference type="ARBA" id="ARBA00022859"/>
    </source>
</evidence>
<dbReference type="PROSITE" id="PS00134">
    <property type="entry name" value="TRYPSIN_HIS"/>
    <property type="match status" value="1"/>
</dbReference>
<dbReference type="SUPFAM" id="SSF53300">
    <property type="entry name" value="vWA-like"/>
    <property type="match status" value="1"/>
</dbReference>
<dbReference type="InterPro" id="IPR018114">
    <property type="entry name" value="TRYPSIN_HIS"/>
</dbReference>
<dbReference type="InterPro" id="IPR009003">
    <property type="entry name" value="Peptidase_S1_PA"/>
</dbReference>
<dbReference type="SUPFAM" id="SSF57535">
    <property type="entry name" value="Complement control module/SCR domain"/>
    <property type="match status" value="3"/>
</dbReference>
<dbReference type="PROSITE" id="PS00135">
    <property type="entry name" value="TRYPSIN_SER"/>
    <property type="match status" value="1"/>
</dbReference>
<keyword evidence="15" id="KW-0378">Hydrolase</keyword>
<keyword evidence="10" id="KW-0391">Immunity</keyword>
<dbReference type="GO" id="GO:0009617">
    <property type="term" value="P:response to bacterium"/>
    <property type="evidence" value="ECO:0007669"/>
    <property type="project" value="TreeGrafter"/>
</dbReference>
<dbReference type="CDD" id="cd01450">
    <property type="entry name" value="vWFA_subfamily_ECM"/>
    <property type="match status" value="1"/>
</dbReference>
<dbReference type="GO" id="GO:0009986">
    <property type="term" value="C:cell surface"/>
    <property type="evidence" value="ECO:0007669"/>
    <property type="project" value="UniProtKB-SubCell"/>
</dbReference>
<dbReference type="Pfam" id="PF00092">
    <property type="entry name" value="VWA"/>
    <property type="match status" value="1"/>
</dbReference>
<evidence type="ECO:0000256" key="9">
    <source>
        <dbReference type="ARBA" id="ARBA00022737"/>
    </source>
</evidence>
<evidence type="ECO:0000256" key="2">
    <source>
        <dbReference type="ARBA" id="ARBA00001946"/>
    </source>
</evidence>
<dbReference type="Gene3D" id="2.10.70.10">
    <property type="entry name" value="Complement Module, domain 1"/>
    <property type="match status" value="3"/>
</dbReference>
<dbReference type="SMART" id="SM00032">
    <property type="entry name" value="CCP"/>
    <property type="match status" value="3"/>
</dbReference>
<dbReference type="SUPFAM" id="SSF50494">
    <property type="entry name" value="Trypsin-like serine proteases"/>
    <property type="match status" value="1"/>
</dbReference>
<evidence type="ECO:0000313" key="20">
    <source>
        <dbReference type="Proteomes" id="UP000828390"/>
    </source>
</evidence>
<evidence type="ECO:0000256" key="7">
    <source>
        <dbReference type="ARBA" id="ARBA00022659"/>
    </source>
</evidence>
<keyword evidence="9" id="KW-0677">Repeat</keyword>
<dbReference type="Gene3D" id="3.40.50.410">
    <property type="entry name" value="von Willebrand factor, type A domain"/>
    <property type="match status" value="1"/>
</dbReference>
<organism evidence="19 20">
    <name type="scientific">Dreissena polymorpha</name>
    <name type="common">Zebra mussel</name>
    <name type="synonym">Mytilus polymorpha</name>
    <dbReference type="NCBI Taxonomy" id="45954"/>
    <lineage>
        <taxon>Eukaryota</taxon>
        <taxon>Metazoa</taxon>
        <taxon>Spiralia</taxon>
        <taxon>Lophotrochozoa</taxon>
        <taxon>Mollusca</taxon>
        <taxon>Bivalvia</taxon>
        <taxon>Autobranchia</taxon>
        <taxon>Heteroconchia</taxon>
        <taxon>Euheterodonta</taxon>
        <taxon>Imparidentia</taxon>
        <taxon>Neoheterodontei</taxon>
        <taxon>Myida</taxon>
        <taxon>Dreissenoidea</taxon>
        <taxon>Dreissenidae</taxon>
        <taxon>Dreissena</taxon>
    </lineage>
</organism>
<dbReference type="InterPro" id="IPR033116">
    <property type="entry name" value="TRYPSIN_SER"/>
</dbReference>
<dbReference type="PANTHER" id="PTHR46393">
    <property type="entry name" value="SUSHI DOMAIN-CONTAINING PROTEIN"/>
    <property type="match status" value="1"/>
</dbReference>
<name>A0A9D4FB33_DREPO</name>
<feature type="domain" description="Sushi" evidence="18">
    <location>
        <begin position="142"/>
        <end position="200"/>
    </location>
</feature>
<keyword evidence="15" id="KW-0645">Protease</keyword>
<keyword evidence="20" id="KW-1185">Reference proteome</keyword>